<dbReference type="GO" id="GO:0006542">
    <property type="term" value="P:glutamine biosynthetic process"/>
    <property type="evidence" value="ECO:0007669"/>
    <property type="project" value="InterPro"/>
</dbReference>
<feature type="domain" description="GS catalytic" evidence="4">
    <location>
        <begin position="166"/>
        <end position="597"/>
    </location>
</feature>
<dbReference type="Gene3D" id="3.30.590.10">
    <property type="entry name" value="Glutamine synthetase/guanido kinase, catalytic domain"/>
    <property type="match status" value="1"/>
</dbReference>
<dbReference type="Proteomes" id="UP000285209">
    <property type="component" value="Unassembled WGS sequence"/>
</dbReference>
<protein>
    <submittedName>
        <fullName evidence="6 8">Glutamine synthetase</fullName>
        <ecNumber evidence="6">6.3.1.2</ecNumber>
    </submittedName>
    <submittedName>
        <fullName evidence="9">Glutamine synthetase type III</fullName>
    </submittedName>
</protein>
<evidence type="ECO:0000313" key="8">
    <source>
        <dbReference type="EMBL" id="MCB6960977.1"/>
    </source>
</evidence>
<dbReference type="Proteomes" id="UP000260970">
    <property type="component" value="Unassembled WGS sequence"/>
</dbReference>
<dbReference type="PANTHER" id="PTHR42974">
    <property type="entry name" value="GLUTAMINE SYNTHETASE"/>
    <property type="match status" value="1"/>
</dbReference>
<dbReference type="InterPro" id="IPR027303">
    <property type="entry name" value="Gln_synth_gly_rich_site"/>
</dbReference>
<dbReference type="InterPro" id="IPR014746">
    <property type="entry name" value="Gln_synth/guanido_kin_cat_dom"/>
</dbReference>
<reference evidence="18" key="2">
    <citation type="submission" date="2015-05" db="EMBL/GenBank/DDBJ databases">
        <authorList>
            <consortium name="Pathogen Informatics"/>
        </authorList>
    </citation>
    <scope>NUCLEOTIDE SEQUENCE [LARGE SCALE GENOMIC DNA]</scope>
    <source>
        <strain evidence="7 19">2789STDY5608860</strain>
        <strain evidence="6 20">2789STDY5834968</strain>
        <strain evidence="18">T1-815</strain>
    </source>
</reference>
<dbReference type="InterPro" id="IPR040577">
    <property type="entry name" value="Gln-synt_C"/>
</dbReference>
<dbReference type="Proteomes" id="UP001197741">
    <property type="component" value="Unassembled WGS sequence"/>
</dbReference>
<accession>A0A0M6WFM4</accession>
<dbReference type="EMBL" id="WKQV01000002">
    <property type="protein sequence ID" value="MSD26196.1"/>
    <property type="molecule type" value="Genomic_DNA"/>
</dbReference>
<dbReference type="EMBL" id="QSOB01000003">
    <property type="protein sequence ID" value="RGI70107.1"/>
    <property type="molecule type" value="Genomic_DNA"/>
</dbReference>
<dbReference type="Pfam" id="PF12437">
    <property type="entry name" value="GSIII_N"/>
    <property type="match status" value="1"/>
</dbReference>
<reference evidence="17 27" key="6">
    <citation type="submission" date="2019-09" db="EMBL/GenBank/DDBJ databases">
        <title>Strain-level analysis of Eubacterium rectale using genomes from metagenomes.</title>
        <authorList>
            <person name="Karcher N."/>
            <person name="Segata N."/>
        </authorList>
    </citation>
    <scope>NUCLEOTIDE SEQUENCE [LARGE SCALE GENOMIC DNA]</scope>
    <source>
        <strain evidence="17 27">T3WBe13</strain>
    </source>
</reference>
<dbReference type="EMBL" id="CYYW01000002">
    <property type="protein sequence ID" value="CUN46832.1"/>
    <property type="molecule type" value="Genomic_DNA"/>
</dbReference>
<evidence type="ECO:0000313" key="28">
    <source>
        <dbReference type="Proteomes" id="UP000465607"/>
    </source>
</evidence>
<dbReference type="Proteomes" id="UP000095384">
    <property type="component" value="Unassembled WGS sequence"/>
</dbReference>
<dbReference type="Pfam" id="PF00120">
    <property type="entry name" value="Gln-synt_C"/>
    <property type="match status" value="1"/>
</dbReference>
<dbReference type="InterPro" id="IPR008146">
    <property type="entry name" value="Gln_synth_cat_dom"/>
</dbReference>
<evidence type="ECO:0000259" key="4">
    <source>
        <dbReference type="PROSITE" id="PS51987"/>
    </source>
</evidence>
<dbReference type="Proteomes" id="UP000479563">
    <property type="component" value="Unassembled WGS sequence"/>
</dbReference>
<dbReference type="Proteomes" id="UP000283683">
    <property type="component" value="Unassembled WGS sequence"/>
</dbReference>
<proteinExistence type="inferred from homology"/>
<dbReference type="EMBL" id="CVRQ01000009">
    <property type="protein sequence ID" value="CRL33878.1"/>
    <property type="molecule type" value="Genomic_DNA"/>
</dbReference>
<evidence type="ECO:0000313" key="9">
    <source>
        <dbReference type="EMBL" id="MSC59269.1"/>
    </source>
</evidence>
<dbReference type="InterPro" id="IPR052725">
    <property type="entry name" value="GS_Type-3"/>
</dbReference>
<dbReference type="SMART" id="SM01230">
    <property type="entry name" value="Gln-synt_C"/>
    <property type="match status" value="1"/>
</dbReference>
<keyword evidence="6" id="KW-0436">Ligase</keyword>
<dbReference type="Proteomes" id="UP000283431">
    <property type="component" value="Unassembled WGS sequence"/>
</dbReference>
<dbReference type="PANTHER" id="PTHR42974:SF1">
    <property type="entry name" value="TYPE-3 GLUTAMINE SYNTHETASE"/>
    <property type="match status" value="1"/>
</dbReference>
<dbReference type="EMBL" id="QSEN01000007">
    <property type="protein sequence ID" value="RGZ75717.1"/>
    <property type="molecule type" value="Genomic_DNA"/>
</dbReference>
<evidence type="ECO:0000313" key="16">
    <source>
        <dbReference type="EMBL" id="RHL79224.1"/>
    </source>
</evidence>
<evidence type="ECO:0000313" key="15">
    <source>
        <dbReference type="EMBL" id="RGZ75717.1"/>
    </source>
</evidence>
<name>A0A0M6WFM4_9FIRM</name>
<evidence type="ECO:0000313" key="22">
    <source>
        <dbReference type="Proteomes" id="UP000260970"/>
    </source>
</evidence>
<evidence type="ECO:0000313" key="11">
    <source>
        <dbReference type="EMBL" id="RGI70107.1"/>
    </source>
</evidence>
<dbReference type="Proteomes" id="UP000465607">
    <property type="component" value="Unassembled WGS sequence"/>
</dbReference>
<evidence type="ECO:0000259" key="3">
    <source>
        <dbReference type="PROSITE" id="PS51986"/>
    </source>
</evidence>
<dbReference type="RefSeq" id="WP_015515704.1">
    <property type="nucleotide sequence ID" value="NZ_AP031452.1"/>
</dbReference>
<dbReference type="EMBL" id="JAJCJQ010000011">
    <property type="protein sequence ID" value="MCB6960977.1"/>
    <property type="molecule type" value="Genomic_DNA"/>
</dbReference>
<evidence type="ECO:0000313" key="27">
    <source>
        <dbReference type="Proteomes" id="UP000324327"/>
    </source>
</evidence>
<dbReference type="SUPFAM" id="SSF55931">
    <property type="entry name" value="Glutamine synthetase/guanido kinase"/>
    <property type="match status" value="1"/>
</dbReference>
<evidence type="ECO:0000313" key="13">
    <source>
        <dbReference type="EMBL" id="RGW86227.1"/>
    </source>
</evidence>
<reference evidence="17 27" key="5">
    <citation type="submission" date="2019-08" db="EMBL/GenBank/DDBJ databases">
        <authorList>
            <person name="Duncan S."/>
            <person name="Walker A."/>
        </authorList>
    </citation>
    <scope>NUCLEOTIDE SEQUENCE [LARGE SCALE GENOMIC DNA]</scope>
    <source>
        <strain evidence="17 27">T3WBe13</strain>
    </source>
</reference>
<dbReference type="EMBL" id="VSTF01000005">
    <property type="protein sequence ID" value="TYL60381.1"/>
    <property type="molecule type" value="Genomic_DNA"/>
</dbReference>
<dbReference type="EMBL" id="QSDV01000003">
    <property type="protein sequence ID" value="RGZ19542.1"/>
    <property type="molecule type" value="Genomic_DNA"/>
</dbReference>
<sequence length="707" mass="78100">MSEQEYFNVADIFGENVFNDAVMQERLPKKVYKKLHEVMDEGKELDLETADVIAHEMKEWAIEKGATHYTHWFQPLTGVTAEKHDSFITSPMPNGKVLMSFSGKELIKGEPDASSFPSGGLRATFEARGYTAWDCTSPAFVRQDAAGATLCIPTAFCSYTGEALDQKTPLLRSMEAINDQALRLLRLFGNTTSKKVTPSVGPEQEYFIVDREKYLQRKDLIFTGRTLFGAMPPKGQEMDDHYFGAIRERIAAYMRDVNKELWKLGVSAKTQHNEVAPAQHELAPIYAECNVAVDHNQLIMETLKKVAGRHGLQCLLHEKPFAGVNGSGKHDNWSITTDDGINMLEPGKTPHDNVQFLLVLTCMLKAIDEHAALLRAAAADVGNDHRLGANEAPPAILSIYLGDQLGDVLNQLIATGTATHSLKGEKLETGVKTIPDFMKDATDRNRTSPFAFTGNKFEFRMVGSQDSVAQANIVLNTIVAEAFSDACDILEKADNFDLAVHDLIKDYAVEHQRIVFNGNGYSDEWVAEAERRGLPNIKSMVDAIPAYVAPESVAAFEKFGVFTKTELESRAEIEYETYAKTINIEAKAMIDIAGKQIIPAVIKYVTSLAQSVNSVKSAVADADVSVQSELLTESSALLSDAQVALAKLKDETAKAGAMEEGREQAVYYRDVVKTAMDALRTPVDELEMIVDKEMWPMPSYGDLIFEV</sequence>
<evidence type="ECO:0000313" key="23">
    <source>
        <dbReference type="Proteomes" id="UP000266698"/>
    </source>
</evidence>
<evidence type="ECO:0000313" key="29">
    <source>
        <dbReference type="Proteomes" id="UP000479563"/>
    </source>
</evidence>
<reference evidence="21 22" key="3">
    <citation type="submission" date="2018-08" db="EMBL/GenBank/DDBJ databases">
        <title>A genome reference for cultivated species of the human gut microbiota.</title>
        <authorList>
            <person name="Zou Y."/>
            <person name="Xue W."/>
            <person name="Luo G."/>
        </authorList>
    </citation>
    <scope>NUCLEOTIDE SEQUENCE [LARGE SCALE GENOMIC DNA]</scope>
    <source>
        <strain evidence="13 25">AF06-19</strain>
        <strain evidence="16 23">AF36-2BH</strain>
        <strain evidence="15 24">AM48-7</strain>
        <strain evidence="14 26">AM54-25XD</strain>
        <strain evidence="12 22">OM05-6AA</strain>
        <strain evidence="11 21">TM10-3</strain>
    </source>
</reference>
<evidence type="ECO:0000313" key="12">
    <source>
        <dbReference type="EMBL" id="RGN23240.1"/>
    </source>
</evidence>
<dbReference type="PROSITE" id="PS51987">
    <property type="entry name" value="GS_CATALYTIC"/>
    <property type="match status" value="1"/>
</dbReference>
<evidence type="ECO:0000313" key="14">
    <source>
        <dbReference type="EMBL" id="RGZ19542.1"/>
    </source>
</evidence>
<dbReference type="EC" id="6.3.1.2" evidence="6"/>
<evidence type="ECO:0000313" key="19">
    <source>
        <dbReference type="Proteomes" id="UP000095384"/>
    </source>
</evidence>
<keyword evidence="18" id="KW-1185">Reference proteome</keyword>
<dbReference type="Proteomes" id="UP000049472">
    <property type="component" value="Unassembled WGS sequence"/>
</dbReference>
<dbReference type="EMBL" id="QRPB01000008">
    <property type="protein sequence ID" value="RHL79224.1"/>
    <property type="molecule type" value="Genomic_DNA"/>
</dbReference>
<evidence type="ECO:0000313" key="6">
    <source>
        <dbReference type="EMBL" id="CUN17300.1"/>
    </source>
</evidence>
<dbReference type="Proteomes" id="UP000260642">
    <property type="component" value="Unassembled WGS sequence"/>
</dbReference>
<dbReference type="AlphaFoldDB" id="A0A0M6WFM4"/>
<dbReference type="EMBL" id="CYXM01000011">
    <property type="protein sequence ID" value="CUN17300.1"/>
    <property type="molecule type" value="Genomic_DNA"/>
</dbReference>
<dbReference type="InterPro" id="IPR008147">
    <property type="entry name" value="Gln_synt_N"/>
</dbReference>
<dbReference type="Proteomes" id="UP000266698">
    <property type="component" value="Unassembled WGS sequence"/>
</dbReference>
<evidence type="ECO:0000313" key="5">
    <source>
        <dbReference type="EMBL" id="CRL33878.1"/>
    </source>
</evidence>
<evidence type="ECO:0000256" key="1">
    <source>
        <dbReference type="PROSITE-ProRule" id="PRU01330"/>
    </source>
</evidence>
<evidence type="ECO:0000313" key="17">
    <source>
        <dbReference type="EMBL" id="TYL60381.1"/>
    </source>
</evidence>
<dbReference type="OrthoDB" id="9807095at2"/>
<reference evidence="28 29" key="4">
    <citation type="journal article" date="2019" name="Nat. Med.">
        <title>A library of human gut bacterial isolates paired with longitudinal multiomics data enables mechanistic microbiome research.</title>
        <authorList>
            <person name="Poyet M."/>
            <person name="Groussin M."/>
            <person name="Gibbons S.M."/>
            <person name="Avila-Pacheco J."/>
            <person name="Jiang X."/>
            <person name="Kearney S.M."/>
            <person name="Perrotta A.R."/>
            <person name="Berdy B."/>
            <person name="Zhao S."/>
            <person name="Lieberman T.D."/>
            <person name="Swanson P.K."/>
            <person name="Smith M."/>
            <person name="Roesemann S."/>
            <person name="Alexander J.E."/>
            <person name="Rich S.A."/>
            <person name="Livny J."/>
            <person name="Vlamakis H."/>
            <person name="Clish C."/>
            <person name="Bullock K."/>
            <person name="Deik A."/>
            <person name="Scott J."/>
            <person name="Pierce K.A."/>
            <person name="Xavier R.J."/>
            <person name="Alm E.J."/>
        </authorList>
    </citation>
    <scope>NUCLEOTIDE SEQUENCE [LARGE SCALE GENOMIC DNA]</scope>
    <source>
        <strain evidence="9 29">BIOML-A11</strain>
        <strain evidence="10 28">BIOML-A5</strain>
    </source>
</reference>
<evidence type="ECO:0000313" key="18">
    <source>
        <dbReference type="Proteomes" id="UP000049472"/>
    </source>
</evidence>
<dbReference type="PROSITE" id="PS51986">
    <property type="entry name" value="GS_BETA_GRASP"/>
    <property type="match status" value="1"/>
</dbReference>
<evidence type="ECO:0000313" key="20">
    <source>
        <dbReference type="Proteomes" id="UP000095673"/>
    </source>
</evidence>
<evidence type="ECO:0000313" key="21">
    <source>
        <dbReference type="Proteomes" id="UP000260642"/>
    </source>
</evidence>
<dbReference type="Pfam" id="PF18318">
    <property type="entry name" value="Gln-synt_C-ter"/>
    <property type="match status" value="1"/>
</dbReference>
<dbReference type="EMBL" id="QSUG01000006">
    <property type="protein sequence ID" value="RGN23240.1"/>
    <property type="molecule type" value="Genomic_DNA"/>
</dbReference>
<organism evidence="5 18">
    <name type="scientific">Agathobacter rectalis</name>
    <dbReference type="NCBI Taxonomy" id="39491"/>
    <lineage>
        <taxon>Bacteria</taxon>
        <taxon>Bacillati</taxon>
        <taxon>Bacillota</taxon>
        <taxon>Clostridia</taxon>
        <taxon>Lachnospirales</taxon>
        <taxon>Lachnospiraceae</taxon>
        <taxon>Agathobacter</taxon>
    </lineage>
</organism>
<feature type="domain" description="GS beta-grasp" evidence="3">
    <location>
        <begin position="67"/>
        <end position="161"/>
    </location>
</feature>
<comment type="similarity">
    <text evidence="1 2">Belongs to the glutamine synthetase family.</text>
</comment>
<dbReference type="EMBL" id="WKQP01000004">
    <property type="protein sequence ID" value="MSC59269.1"/>
    <property type="molecule type" value="Genomic_DNA"/>
</dbReference>
<reference evidence="8" key="7">
    <citation type="submission" date="2021-10" db="EMBL/GenBank/DDBJ databases">
        <title>Collection of gut derived symbiotic bacterial strains cultured from healthy donors.</title>
        <authorList>
            <person name="Lin H."/>
            <person name="Littmann E."/>
            <person name="Kohout C."/>
            <person name="Pamer E.G."/>
        </authorList>
    </citation>
    <scope>NUCLEOTIDE SEQUENCE</scope>
    <source>
        <strain evidence="8">DFI.7.28A</strain>
    </source>
</reference>
<evidence type="ECO:0000313" key="25">
    <source>
        <dbReference type="Proteomes" id="UP000283683"/>
    </source>
</evidence>
<dbReference type="GO" id="GO:0004356">
    <property type="term" value="F:glutamine synthetase activity"/>
    <property type="evidence" value="ECO:0007669"/>
    <property type="project" value="UniProtKB-EC"/>
</dbReference>
<gene>
    <name evidence="6" type="primary">glnA_1</name>
    <name evidence="16" type="ORF">DW001_08325</name>
    <name evidence="15" type="ORF">DW975_05705</name>
    <name evidence="13" type="ORF">DWV45_11180</name>
    <name evidence="14" type="ORF">DXA03_04055</name>
    <name evidence="12" type="ORF">DXB72_07645</name>
    <name evidence="11" type="ORF">DXD95_03185</name>
    <name evidence="7" type="ORF">ERS852417_00355</name>
    <name evidence="6" type="ORF">ERS852580_02334</name>
    <name evidence="17" type="ORF">FYL31_06455</name>
    <name evidence="9" type="ORF">GKE07_03360</name>
    <name evidence="10" type="ORF">GKE44_03210</name>
    <name evidence="8" type="ORF">LIZ82_08785</name>
    <name evidence="5" type="ORF">T1815_06921</name>
</gene>
<dbReference type="Proteomes" id="UP000324327">
    <property type="component" value="Unassembled WGS sequence"/>
</dbReference>
<dbReference type="InterPro" id="IPR022147">
    <property type="entry name" value="GSIII_N"/>
</dbReference>
<evidence type="ECO:0000313" key="7">
    <source>
        <dbReference type="EMBL" id="CUN46832.1"/>
    </source>
</evidence>
<reference evidence="5" key="1">
    <citation type="submission" date="2015-05" db="EMBL/GenBank/DDBJ databases">
        <authorList>
            <person name="Wang D.B."/>
            <person name="Wang M."/>
        </authorList>
    </citation>
    <scope>NUCLEOTIDE SEQUENCE [LARGE SCALE GENOMIC DNA]</scope>
    <source>
        <strain evidence="5">T1-815</strain>
    </source>
</reference>
<dbReference type="PROSITE" id="PS00181">
    <property type="entry name" value="GLNA_ATP"/>
    <property type="match status" value="1"/>
</dbReference>
<evidence type="ECO:0000313" key="10">
    <source>
        <dbReference type="EMBL" id="MSD26196.1"/>
    </source>
</evidence>
<evidence type="ECO:0000256" key="2">
    <source>
        <dbReference type="RuleBase" id="RU000384"/>
    </source>
</evidence>
<evidence type="ECO:0000313" key="26">
    <source>
        <dbReference type="Proteomes" id="UP000285209"/>
    </source>
</evidence>
<dbReference type="EMBL" id="QSAZ01000011">
    <property type="protein sequence ID" value="RGW86227.1"/>
    <property type="molecule type" value="Genomic_DNA"/>
</dbReference>
<dbReference type="Proteomes" id="UP000095673">
    <property type="component" value="Unassembled WGS sequence"/>
</dbReference>
<evidence type="ECO:0000313" key="24">
    <source>
        <dbReference type="Proteomes" id="UP000283431"/>
    </source>
</evidence>
<dbReference type="Gene3D" id="1.20.120.1560">
    <property type="match status" value="1"/>
</dbReference>